<dbReference type="Proteomes" id="UP000663887">
    <property type="component" value="Unassembled WGS sequence"/>
</dbReference>
<protein>
    <submittedName>
        <fullName evidence="1">Uncharacterized protein</fullName>
    </submittedName>
</protein>
<gene>
    <name evidence="1" type="ORF">XDN619_LOCUS22625</name>
</gene>
<proteinExistence type="predicted"/>
<comment type="caution">
    <text evidence="1">The sequence shown here is derived from an EMBL/GenBank/DDBJ whole genome shotgun (WGS) entry which is preliminary data.</text>
</comment>
<name>A0A816VGI9_9BILA</name>
<accession>A0A816VGI9</accession>
<sequence>MNNISTQLYFILKAPNIDHKYCQHHQPFRVTSTATHKIDENIETSLDKLALVEYVDKDGHYDDALCNVFRSGINNKCKISSYGFLATFLNCSVIVGFTEQPCSEGSAYENFILNLIEMQGNFFAV</sequence>
<evidence type="ECO:0000313" key="1">
    <source>
        <dbReference type="EMBL" id="CAF2120523.1"/>
    </source>
</evidence>
<reference evidence="1" key="1">
    <citation type="submission" date="2021-02" db="EMBL/GenBank/DDBJ databases">
        <authorList>
            <person name="Nowell W R."/>
        </authorList>
    </citation>
    <scope>NUCLEOTIDE SEQUENCE</scope>
</reference>
<evidence type="ECO:0000313" key="2">
    <source>
        <dbReference type="Proteomes" id="UP000663887"/>
    </source>
</evidence>
<dbReference type="EMBL" id="CAJNRG010010226">
    <property type="protein sequence ID" value="CAF2120523.1"/>
    <property type="molecule type" value="Genomic_DNA"/>
</dbReference>
<dbReference type="AlphaFoldDB" id="A0A816VGI9"/>
<organism evidence="1 2">
    <name type="scientific">Rotaria magnacalcarata</name>
    <dbReference type="NCBI Taxonomy" id="392030"/>
    <lineage>
        <taxon>Eukaryota</taxon>
        <taxon>Metazoa</taxon>
        <taxon>Spiralia</taxon>
        <taxon>Gnathifera</taxon>
        <taxon>Rotifera</taxon>
        <taxon>Eurotatoria</taxon>
        <taxon>Bdelloidea</taxon>
        <taxon>Philodinida</taxon>
        <taxon>Philodinidae</taxon>
        <taxon>Rotaria</taxon>
    </lineage>
</organism>